<comment type="catalytic activity">
    <reaction evidence="2">
        <text>a 3'-end 2',3'-cyclophospho-ribonucleotide-RNA + H2O = a 3'-end 2'-phospho-ribonucleotide-RNA + H(+)</text>
        <dbReference type="Rhea" id="RHEA:11828"/>
        <dbReference type="Rhea" id="RHEA-COMP:10464"/>
        <dbReference type="Rhea" id="RHEA-COMP:17353"/>
        <dbReference type="ChEBI" id="CHEBI:15377"/>
        <dbReference type="ChEBI" id="CHEBI:15378"/>
        <dbReference type="ChEBI" id="CHEBI:83064"/>
        <dbReference type="ChEBI" id="CHEBI:173113"/>
        <dbReference type="EC" id="3.1.4.58"/>
    </reaction>
</comment>
<comment type="caution">
    <text evidence="3">The sequence shown here is derived from an EMBL/GenBank/DDBJ whole genome shotgun (WGS) entry which is preliminary data.</text>
</comment>
<dbReference type="Gene3D" id="3.90.1140.10">
    <property type="entry name" value="Cyclic phosphodiesterase"/>
    <property type="match status" value="1"/>
</dbReference>
<dbReference type="EMBL" id="VNJK01000005">
    <property type="protein sequence ID" value="TVX86763.1"/>
    <property type="molecule type" value="Genomic_DNA"/>
</dbReference>
<dbReference type="PANTHER" id="PTHR35561">
    <property type="entry name" value="RNA 2',3'-CYCLIC PHOSPHODIESTERASE"/>
    <property type="match status" value="1"/>
</dbReference>
<comment type="function">
    <text evidence="2">Hydrolyzes RNA 2',3'-cyclic phosphodiester to an RNA 2'-phosphomonoester.</text>
</comment>
<accession>A0A559IH58</accession>
<evidence type="ECO:0000256" key="1">
    <source>
        <dbReference type="ARBA" id="ARBA00022801"/>
    </source>
</evidence>
<comment type="similarity">
    <text evidence="2">Belongs to the 2H phosphoesterase superfamily. ThpR family.</text>
</comment>
<dbReference type="GO" id="GO:0004113">
    <property type="term" value="F:2',3'-cyclic-nucleotide 3'-phosphodiesterase activity"/>
    <property type="evidence" value="ECO:0007669"/>
    <property type="project" value="InterPro"/>
</dbReference>
<organism evidence="3 4">
    <name type="scientific">Paenibacillus agilis</name>
    <dbReference type="NCBI Taxonomy" id="3020863"/>
    <lineage>
        <taxon>Bacteria</taxon>
        <taxon>Bacillati</taxon>
        <taxon>Bacillota</taxon>
        <taxon>Bacilli</taxon>
        <taxon>Bacillales</taxon>
        <taxon>Paenibacillaceae</taxon>
        <taxon>Paenibacillus</taxon>
    </lineage>
</organism>
<feature type="active site" description="Proton donor" evidence="2">
    <location>
        <position position="46"/>
    </location>
</feature>
<dbReference type="InterPro" id="IPR009097">
    <property type="entry name" value="Cyclic_Pdiesterase"/>
</dbReference>
<proteinExistence type="inferred from homology"/>
<dbReference type="Pfam" id="PF13563">
    <property type="entry name" value="2_5_RNA_ligase2"/>
    <property type="match status" value="1"/>
</dbReference>
<keyword evidence="4" id="KW-1185">Reference proteome</keyword>
<gene>
    <name evidence="3" type="primary">thpR</name>
    <name evidence="3" type="ORF">FPZ44_22840</name>
</gene>
<dbReference type="PANTHER" id="PTHR35561:SF1">
    <property type="entry name" value="RNA 2',3'-CYCLIC PHOSPHODIESTERASE"/>
    <property type="match status" value="1"/>
</dbReference>
<feature type="short sequence motif" description="HXTX 1" evidence="2">
    <location>
        <begin position="46"/>
        <end position="49"/>
    </location>
</feature>
<evidence type="ECO:0000313" key="4">
    <source>
        <dbReference type="Proteomes" id="UP000318102"/>
    </source>
</evidence>
<evidence type="ECO:0000313" key="3">
    <source>
        <dbReference type="EMBL" id="TVX86763.1"/>
    </source>
</evidence>
<reference evidence="3 4" key="1">
    <citation type="submission" date="2019-07" db="EMBL/GenBank/DDBJ databases">
        <authorList>
            <person name="Kim J."/>
        </authorList>
    </citation>
    <scope>NUCLEOTIDE SEQUENCE [LARGE SCALE GENOMIC DNA]</scope>
    <source>
        <strain evidence="3 4">N4</strain>
    </source>
</reference>
<dbReference type="AlphaFoldDB" id="A0A559IH58"/>
<dbReference type="GO" id="GO:0008664">
    <property type="term" value="F:RNA 2',3'-cyclic 3'-phosphodiesterase activity"/>
    <property type="evidence" value="ECO:0007669"/>
    <property type="project" value="UniProtKB-EC"/>
</dbReference>
<feature type="active site" description="Proton acceptor" evidence="2">
    <location>
        <position position="133"/>
    </location>
</feature>
<name>A0A559IH58_9BACL</name>
<protein>
    <recommendedName>
        <fullName evidence="2">RNA 2',3'-cyclic phosphodiesterase</fullName>
        <shortName evidence="2">RNA 2',3'-CPDase</shortName>
        <ecNumber evidence="2">3.1.4.58</ecNumber>
    </recommendedName>
</protein>
<evidence type="ECO:0000256" key="2">
    <source>
        <dbReference type="HAMAP-Rule" id="MF_01940"/>
    </source>
</evidence>
<dbReference type="Proteomes" id="UP000318102">
    <property type="component" value="Unassembled WGS sequence"/>
</dbReference>
<dbReference type="HAMAP" id="MF_01940">
    <property type="entry name" value="RNA_CPDase"/>
    <property type="match status" value="1"/>
</dbReference>
<dbReference type="RefSeq" id="WP_144994333.1">
    <property type="nucleotide sequence ID" value="NZ_VNJK01000005.1"/>
</dbReference>
<dbReference type="SUPFAM" id="SSF55144">
    <property type="entry name" value="LigT-like"/>
    <property type="match status" value="1"/>
</dbReference>
<keyword evidence="1 2" id="KW-0378">Hydrolase</keyword>
<sequence length="191" mass="22444">MEPTWRVFIAIELPLAWKHMLHNQVDAYARSSAVTFRKWTMWQDYHITVQFLGDIEVERIPDIQARMNEAGANSSPFELRLGGWGTFGRPSLPRVLWRDVHGEKESLLGIAEIVGRHLALEGYERESRPYSPHITVARQFQGNEPFILPFQQNDEEYTNWSVDRLVLYRTHMHERPMYEAIHVAQMRNLNS</sequence>
<dbReference type="InterPro" id="IPR004175">
    <property type="entry name" value="RNA_CPDase"/>
</dbReference>
<dbReference type="NCBIfam" id="TIGR02258">
    <property type="entry name" value="2_5_ligase"/>
    <property type="match status" value="1"/>
</dbReference>
<dbReference type="OrthoDB" id="9789350at2"/>
<dbReference type="EC" id="3.1.4.58" evidence="2"/>
<feature type="short sequence motif" description="HXTX 2" evidence="2">
    <location>
        <begin position="133"/>
        <end position="136"/>
    </location>
</feature>